<dbReference type="STRING" id="1050174.CEPID_09130"/>
<evidence type="ECO:0000313" key="7">
    <source>
        <dbReference type="Proteomes" id="UP000035368"/>
    </source>
</evidence>
<dbReference type="InterPro" id="IPR014757">
    <property type="entry name" value="Tscrpt_reg_IclR_C"/>
</dbReference>
<dbReference type="RefSeq" id="WP_047240664.1">
    <property type="nucleotide sequence ID" value="NZ_CP011541.1"/>
</dbReference>
<reference evidence="6 7" key="1">
    <citation type="submission" date="2015-05" db="EMBL/GenBank/DDBJ databases">
        <title>Complete genome sequence of Corynebacterium epidermidicanis DSM 45586, isolated from the skin of a dog suffering from pruritus.</title>
        <authorList>
            <person name="Ruckert C."/>
            <person name="Albersmeier A."/>
            <person name="Winkler A."/>
            <person name="Tauch A."/>
        </authorList>
    </citation>
    <scope>NUCLEOTIDE SEQUENCE [LARGE SCALE GENOMIC DNA]</scope>
    <source>
        <strain evidence="6 7">DSM 45586</strain>
    </source>
</reference>
<dbReference type="GO" id="GO:0003677">
    <property type="term" value="F:DNA binding"/>
    <property type="evidence" value="ECO:0007669"/>
    <property type="project" value="UniProtKB-KW"/>
</dbReference>
<dbReference type="Gene3D" id="1.10.10.10">
    <property type="entry name" value="Winged helix-like DNA-binding domain superfamily/Winged helix DNA-binding domain"/>
    <property type="match status" value="1"/>
</dbReference>
<dbReference type="Proteomes" id="UP000035368">
    <property type="component" value="Chromosome"/>
</dbReference>
<protein>
    <submittedName>
        <fullName evidence="6">Transcriptional regulator, IclR family</fullName>
    </submittedName>
</protein>
<dbReference type="OrthoDB" id="3734039at2"/>
<keyword evidence="1" id="KW-0805">Transcription regulation</keyword>
<dbReference type="CDD" id="cd00090">
    <property type="entry name" value="HTH_ARSR"/>
    <property type="match status" value="1"/>
</dbReference>
<dbReference type="Pfam" id="PF01614">
    <property type="entry name" value="IclR_C"/>
    <property type="match status" value="1"/>
</dbReference>
<sequence length="266" mass="28369">MSPSSRAHSSKVPAASHTLRILSLLTSIDVPISAARIQAELDLPRSTVYHLLTVMIEAGFVVRLPEEKTYGLGVAAYSMANAYTSQQPLVRVGARHARALTSGVHGSAHMAKLAGSDVLYILEERALHAPSLVTDVGVRLPAVETASGLCMLAFLAEKQVRAALGDDAMDRQFRAECLQIRGRGWAEEDGIVTAGQRTVAAPIFDHVGRPTASLAVTFPSGSLTPEQLGELCQEIMNRASSIAGTVYGSRAGNHLQSLIYQTGRIE</sequence>
<accession>A0A0G3GXY1</accession>
<proteinExistence type="predicted"/>
<dbReference type="InterPro" id="IPR036388">
    <property type="entry name" value="WH-like_DNA-bd_sf"/>
</dbReference>
<name>A0A0G3GXY1_9CORY</name>
<dbReference type="PROSITE" id="PS51077">
    <property type="entry name" value="HTH_ICLR"/>
    <property type="match status" value="1"/>
</dbReference>
<dbReference type="SUPFAM" id="SSF46785">
    <property type="entry name" value="Winged helix' DNA-binding domain"/>
    <property type="match status" value="1"/>
</dbReference>
<dbReference type="GO" id="GO:0003700">
    <property type="term" value="F:DNA-binding transcription factor activity"/>
    <property type="evidence" value="ECO:0007669"/>
    <property type="project" value="TreeGrafter"/>
</dbReference>
<evidence type="ECO:0000313" key="6">
    <source>
        <dbReference type="EMBL" id="AKK03672.1"/>
    </source>
</evidence>
<evidence type="ECO:0000259" key="4">
    <source>
        <dbReference type="PROSITE" id="PS51077"/>
    </source>
</evidence>
<evidence type="ECO:0000256" key="3">
    <source>
        <dbReference type="ARBA" id="ARBA00023163"/>
    </source>
</evidence>
<dbReference type="SMART" id="SM00346">
    <property type="entry name" value="HTH_ICLR"/>
    <property type="match status" value="1"/>
</dbReference>
<dbReference type="InterPro" id="IPR011991">
    <property type="entry name" value="ArsR-like_HTH"/>
</dbReference>
<organism evidence="6 7">
    <name type="scientific">Corynebacterium epidermidicanis</name>
    <dbReference type="NCBI Taxonomy" id="1050174"/>
    <lineage>
        <taxon>Bacteria</taxon>
        <taxon>Bacillati</taxon>
        <taxon>Actinomycetota</taxon>
        <taxon>Actinomycetes</taxon>
        <taxon>Mycobacteriales</taxon>
        <taxon>Corynebacteriaceae</taxon>
        <taxon>Corynebacterium</taxon>
    </lineage>
</organism>
<feature type="domain" description="IclR-ED" evidence="5">
    <location>
        <begin position="75"/>
        <end position="248"/>
    </location>
</feature>
<keyword evidence="3" id="KW-0804">Transcription</keyword>
<dbReference type="Gene3D" id="3.30.450.40">
    <property type="match status" value="1"/>
</dbReference>
<dbReference type="PATRIC" id="fig|1050174.4.peg.1836"/>
<gene>
    <name evidence="6" type="ORF">CEPID_09130</name>
</gene>
<dbReference type="InterPro" id="IPR029016">
    <property type="entry name" value="GAF-like_dom_sf"/>
</dbReference>
<keyword evidence="7" id="KW-1185">Reference proteome</keyword>
<keyword evidence="2" id="KW-0238">DNA-binding</keyword>
<dbReference type="SUPFAM" id="SSF55781">
    <property type="entry name" value="GAF domain-like"/>
    <property type="match status" value="1"/>
</dbReference>
<dbReference type="Pfam" id="PF09339">
    <property type="entry name" value="HTH_IclR"/>
    <property type="match status" value="1"/>
</dbReference>
<dbReference type="AlphaFoldDB" id="A0A0G3GXY1"/>
<dbReference type="PROSITE" id="PS51078">
    <property type="entry name" value="ICLR_ED"/>
    <property type="match status" value="1"/>
</dbReference>
<dbReference type="EMBL" id="CP011541">
    <property type="protein sequence ID" value="AKK03672.1"/>
    <property type="molecule type" value="Genomic_DNA"/>
</dbReference>
<evidence type="ECO:0000256" key="1">
    <source>
        <dbReference type="ARBA" id="ARBA00023015"/>
    </source>
</evidence>
<dbReference type="InterPro" id="IPR036390">
    <property type="entry name" value="WH_DNA-bd_sf"/>
</dbReference>
<evidence type="ECO:0000256" key="2">
    <source>
        <dbReference type="ARBA" id="ARBA00023125"/>
    </source>
</evidence>
<feature type="domain" description="HTH iclR-type" evidence="4">
    <location>
        <begin position="12"/>
        <end position="74"/>
    </location>
</feature>
<dbReference type="GO" id="GO:0045892">
    <property type="term" value="P:negative regulation of DNA-templated transcription"/>
    <property type="evidence" value="ECO:0007669"/>
    <property type="project" value="TreeGrafter"/>
</dbReference>
<dbReference type="KEGG" id="cei:CEPID_09130"/>
<dbReference type="InterPro" id="IPR005471">
    <property type="entry name" value="Tscrpt_reg_IclR_N"/>
</dbReference>
<dbReference type="PANTHER" id="PTHR30136:SF2">
    <property type="entry name" value="TRANSCRIPTIONAL REGULATOR ICLR"/>
    <property type="match status" value="1"/>
</dbReference>
<evidence type="ECO:0000259" key="5">
    <source>
        <dbReference type="PROSITE" id="PS51078"/>
    </source>
</evidence>
<dbReference type="InterPro" id="IPR050707">
    <property type="entry name" value="HTH_MetabolicPath_Reg"/>
</dbReference>
<dbReference type="PANTHER" id="PTHR30136">
    <property type="entry name" value="HELIX-TURN-HELIX TRANSCRIPTIONAL REGULATOR, ICLR FAMILY"/>
    <property type="match status" value="1"/>
</dbReference>